<keyword evidence="1" id="KW-1133">Transmembrane helix</keyword>
<dbReference type="InterPro" id="IPR012464">
    <property type="entry name" value="DUF1676"/>
</dbReference>
<keyword evidence="4" id="KW-1185">Reference proteome</keyword>
<dbReference type="Proteomes" id="UP000053240">
    <property type="component" value="Unassembled WGS sequence"/>
</dbReference>
<keyword evidence="1" id="KW-0472">Membrane</keyword>
<dbReference type="Pfam" id="PF07898">
    <property type="entry name" value="DUF1676"/>
    <property type="match status" value="1"/>
</dbReference>
<keyword evidence="1" id="KW-0812">Transmembrane</keyword>
<evidence type="ECO:0000313" key="3">
    <source>
        <dbReference type="EMBL" id="KPJ20262.1"/>
    </source>
</evidence>
<dbReference type="OrthoDB" id="8191402at2759"/>
<evidence type="ECO:0000313" key="4">
    <source>
        <dbReference type="Proteomes" id="UP000053240"/>
    </source>
</evidence>
<name>A0A0N1IIS1_PAPMA</name>
<dbReference type="KEGG" id="pmac:106707974"/>
<evidence type="ECO:0000256" key="1">
    <source>
        <dbReference type="SAM" id="Phobius"/>
    </source>
</evidence>
<sequence length="177" mass="18361">MMRVLCTILVVAVVACSAAPGGSEDDGRIELFSGVAIERDAKGEEKLNVKFEPGELREAARTFEEARGKIKKYTPLLAGIGVKVIAVIGLLFGALTLLVTKALVVAKLAFLAAAALGLHKLLSGGGLNNLSGKIAGFQSSPQQWTSPTASAASYPYARSASLAADANDLAYKAQINS</sequence>
<dbReference type="AlphaFoldDB" id="A0A0N1IIS1"/>
<dbReference type="STRING" id="76193.A0A0N1IIS1"/>
<organism evidence="3 4">
    <name type="scientific">Papilio machaon</name>
    <name type="common">Old World swallowtail butterfly</name>
    <dbReference type="NCBI Taxonomy" id="76193"/>
    <lineage>
        <taxon>Eukaryota</taxon>
        <taxon>Metazoa</taxon>
        <taxon>Ecdysozoa</taxon>
        <taxon>Arthropoda</taxon>
        <taxon>Hexapoda</taxon>
        <taxon>Insecta</taxon>
        <taxon>Pterygota</taxon>
        <taxon>Neoptera</taxon>
        <taxon>Endopterygota</taxon>
        <taxon>Lepidoptera</taxon>
        <taxon>Glossata</taxon>
        <taxon>Ditrysia</taxon>
        <taxon>Papilionoidea</taxon>
        <taxon>Papilionidae</taxon>
        <taxon>Papilioninae</taxon>
        <taxon>Papilio</taxon>
    </lineage>
</organism>
<accession>A0A0N1IIS1</accession>
<gene>
    <name evidence="3" type="ORF">RR48_04860</name>
</gene>
<reference evidence="3 4" key="1">
    <citation type="journal article" date="2015" name="Nat. Commun.">
        <title>Outbred genome sequencing and CRISPR/Cas9 gene editing in butterflies.</title>
        <authorList>
            <person name="Li X."/>
            <person name="Fan D."/>
            <person name="Zhang W."/>
            <person name="Liu G."/>
            <person name="Zhang L."/>
            <person name="Zhao L."/>
            <person name="Fang X."/>
            <person name="Chen L."/>
            <person name="Dong Y."/>
            <person name="Chen Y."/>
            <person name="Ding Y."/>
            <person name="Zhao R."/>
            <person name="Feng M."/>
            <person name="Zhu Y."/>
            <person name="Feng Y."/>
            <person name="Jiang X."/>
            <person name="Zhu D."/>
            <person name="Xiang H."/>
            <person name="Feng X."/>
            <person name="Li S."/>
            <person name="Wang J."/>
            <person name="Zhang G."/>
            <person name="Kronforst M.R."/>
            <person name="Wang W."/>
        </authorList>
    </citation>
    <scope>NUCLEOTIDE SEQUENCE [LARGE SCALE GENOMIC DNA]</scope>
    <source>
        <strain evidence="3">Ya'a_city_454_Pm</strain>
        <tissue evidence="3">Whole body</tissue>
    </source>
</reference>
<dbReference type="PANTHER" id="PTHR21879:SF17">
    <property type="entry name" value="LD24139P"/>
    <property type="match status" value="1"/>
</dbReference>
<dbReference type="PANTHER" id="PTHR21879">
    <property type="entry name" value="FI03362P-RELATED-RELATED"/>
    <property type="match status" value="1"/>
</dbReference>
<dbReference type="InParanoid" id="A0A0N1IIS1"/>
<keyword evidence="2" id="KW-0732">Signal</keyword>
<feature type="chain" id="PRO_5005873984" evidence="2">
    <location>
        <begin position="19"/>
        <end position="177"/>
    </location>
</feature>
<protein>
    <submittedName>
        <fullName evidence="3">Uncharacterized protein</fullName>
    </submittedName>
</protein>
<dbReference type="GO" id="GO:0016020">
    <property type="term" value="C:membrane"/>
    <property type="evidence" value="ECO:0007669"/>
    <property type="project" value="TreeGrafter"/>
</dbReference>
<dbReference type="EMBL" id="KQ459717">
    <property type="protein sequence ID" value="KPJ20262.1"/>
    <property type="molecule type" value="Genomic_DNA"/>
</dbReference>
<feature type="transmembrane region" description="Helical" evidence="1">
    <location>
        <begin position="104"/>
        <end position="122"/>
    </location>
</feature>
<feature type="transmembrane region" description="Helical" evidence="1">
    <location>
        <begin position="76"/>
        <end position="97"/>
    </location>
</feature>
<feature type="signal peptide" evidence="2">
    <location>
        <begin position="1"/>
        <end position="18"/>
    </location>
</feature>
<dbReference type="OMA" id="MRVLCTI"/>
<dbReference type="PROSITE" id="PS51257">
    <property type="entry name" value="PROKAR_LIPOPROTEIN"/>
    <property type="match status" value="1"/>
</dbReference>
<evidence type="ECO:0000256" key="2">
    <source>
        <dbReference type="SAM" id="SignalP"/>
    </source>
</evidence>
<proteinExistence type="predicted"/>